<dbReference type="EMBL" id="AFZX01000117">
    <property type="protein sequence ID" value="EHL04811.1"/>
    <property type="molecule type" value="Genomic_DNA"/>
</dbReference>
<proteinExistence type="predicted"/>
<sequence length="39" mass="4517">MTYNSFSWAKFVAEPRKSRLISCRFTHIASPCLDGKIRV</sequence>
<protein>
    <submittedName>
        <fullName evidence="1">Uncharacterized protein</fullName>
    </submittedName>
</protein>
<dbReference type="Proteomes" id="UP000004416">
    <property type="component" value="Unassembled WGS sequence"/>
</dbReference>
<reference evidence="1 2" key="1">
    <citation type="submission" date="2011-08" db="EMBL/GenBank/DDBJ databases">
        <authorList>
            <person name="Weinstock G."/>
            <person name="Sodergren E."/>
            <person name="Clifton S."/>
            <person name="Fulton L."/>
            <person name="Fulton B."/>
            <person name="Courtney L."/>
            <person name="Fronick C."/>
            <person name="Harrison M."/>
            <person name="Strong C."/>
            <person name="Farmer C."/>
            <person name="Delahaunty K."/>
            <person name="Markovic C."/>
            <person name="Hall O."/>
            <person name="Minx P."/>
            <person name="Tomlinson C."/>
            <person name="Mitreva M."/>
            <person name="Hou S."/>
            <person name="Chen J."/>
            <person name="Wollam A."/>
            <person name="Pepin K.H."/>
            <person name="Johnson M."/>
            <person name="Bhonagiri V."/>
            <person name="Zhang X."/>
            <person name="Suruliraj S."/>
            <person name="Warren W."/>
            <person name="Chinwalla A."/>
            <person name="Mardis E.R."/>
            <person name="Wilson R.K."/>
        </authorList>
    </citation>
    <scope>NUCLEOTIDE SEQUENCE [LARGE SCALE GENOMIC DNA]</scope>
    <source>
        <strain evidence="1 2">DP7</strain>
    </source>
</reference>
<comment type="caution">
    <text evidence="1">The sequence shown here is derived from an EMBL/GenBank/DDBJ whole genome shotgun (WGS) entry which is preliminary data.</text>
</comment>
<gene>
    <name evidence="1" type="ORF">HMPREF0322_04486</name>
</gene>
<organism evidence="1 2">
    <name type="scientific">Desulfitobacterium hafniense DP7</name>
    <dbReference type="NCBI Taxonomy" id="537010"/>
    <lineage>
        <taxon>Bacteria</taxon>
        <taxon>Bacillati</taxon>
        <taxon>Bacillota</taxon>
        <taxon>Clostridia</taxon>
        <taxon>Eubacteriales</taxon>
        <taxon>Desulfitobacteriaceae</taxon>
        <taxon>Desulfitobacterium</taxon>
    </lineage>
</organism>
<evidence type="ECO:0000313" key="1">
    <source>
        <dbReference type="EMBL" id="EHL04811.1"/>
    </source>
</evidence>
<evidence type="ECO:0000313" key="2">
    <source>
        <dbReference type="Proteomes" id="UP000004416"/>
    </source>
</evidence>
<accession>G9XU28</accession>
<name>G9XU28_DESHA</name>
<dbReference type="HOGENOM" id="CLU_3308492_0_0_9"/>
<dbReference type="AlphaFoldDB" id="G9XU28"/>